<feature type="compositionally biased region" description="Low complexity" evidence="1">
    <location>
        <begin position="111"/>
        <end position="153"/>
    </location>
</feature>
<evidence type="ECO:0000313" key="4">
    <source>
        <dbReference type="Proteomes" id="UP000650467"/>
    </source>
</evidence>
<feature type="compositionally biased region" description="Low complexity" evidence="1">
    <location>
        <begin position="305"/>
        <end position="322"/>
    </location>
</feature>
<feature type="region of interest" description="Disordered" evidence="1">
    <location>
        <begin position="111"/>
        <end position="157"/>
    </location>
</feature>
<name>A0A835WAB4_CHLIN</name>
<keyword evidence="4" id="KW-1185">Reference proteome</keyword>
<dbReference type="InterPro" id="IPR003613">
    <property type="entry name" value="Ubox_domain"/>
</dbReference>
<evidence type="ECO:0000259" key="2">
    <source>
        <dbReference type="PROSITE" id="PS51698"/>
    </source>
</evidence>
<feature type="domain" description="U-box" evidence="2">
    <location>
        <begin position="268"/>
        <end position="354"/>
    </location>
</feature>
<dbReference type="SMART" id="SM00504">
    <property type="entry name" value="Ubox"/>
    <property type="match status" value="1"/>
</dbReference>
<dbReference type="CDD" id="cd16655">
    <property type="entry name" value="RING-Ubox_WDSUB1-like"/>
    <property type="match status" value="1"/>
</dbReference>
<protein>
    <recommendedName>
        <fullName evidence="2">U-box domain-containing protein</fullName>
    </recommendedName>
</protein>
<sequence length="356" mass="38514">MASVLTDEKRAEWKQNGLALLMQDFGGNKYAQKLAAIMDRVEEAAFRACSSNPAMYEVDLRKRLDKCKEGITKMLQQQAARSAMAQQQQEHQQMQQPVPMVNQQPMMQVPQDMVPQPQPQQQEGHMPQPASTAAPGALGAQAGASAPAALPTPRGDAPSIPAALAHEYMALVGQLRPRQGFLRAEIDKLSKLDCQRAKRAHSLLLEAYTHCTVEPGSAAAASCRISDNTVKLLRSVMSSLKRRATAAKAPTPAATNSAAGDGVDGAESAPSLFICPITQEVMEDPVVAADGHTYERKLIEKWMQRAQASGSAAGPSSSAPRSPMTNQPLPNTVLVPILALRSAIREWQEQQQRLRL</sequence>
<dbReference type="PROSITE" id="PS51698">
    <property type="entry name" value="U_BOX"/>
    <property type="match status" value="1"/>
</dbReference>
<comment type="caution">
    <text evidence="3">The sequence shown here is derived from an EMBL/GenBank/DDBJ whole genome shotgun (WGS) entry which is preliminary data.</text>
</comment>
<accession>A0A835WAB4</accession>
<organism evidence="3 4">
    <name type="scientific">Chlamydomonas incerta</name>
    <dbReference type="NCBI Taxonomy" id="51695"/>
    <lineage>
        <taxon>Eukaryota</taxon>
        <taxon>Viridiplantae</taxon>
        <taxon>Chlorophyta</taxon>
        <taxon>core chlorophytes</taxon>
        <taxon>Chlorophyceae</taxon>
        <taxon>CS clade</taxon>
        <taxon>Chlamydomonadales</taxon>
        <taxon>Chlamydomonadaceae</taxon>
        <taxon>Chlamydomonas</taxon>
    </lineage>
</organism>
<dbReference type="GO" id="GO:0016567">
    <property type="term" value="P:protein ubiquitination"/>
    <property type="evidence" value="ECO:0007669"/>
    <property type="project" value="UniProtKB-UniPathway"/>
</dbReference>
<dbReference type="Proteomes" id="UP000650467">
    <property type="component" value="Unassembled WGS sequence"/>
</dbReference>
<evidence type="ECO:0000313" key="3">
    <source>
        <dbReference type="EMBL" id="KAG2443689.1"/>
    </source>
</evidence>
<dbReference type="InterPro" id="IPR052085">
    <property type="entry name" value="WD-SAM-U-box"/>
</dbReference>
<dbReference type="GO" id="GO:0004842">
    <property type="term" value="F:ubiquitin-protein transferase activity"/>
    <property type="evidence" value="ECO:0007669"/>
    <property type="project" value="InterPro"/>
</dbReference>
<dbReference type="Pfam" id="PF04564">
    <property type="entry name" value="U-box"/>
    <property type="match status" value="1"/>
</dbReference>
<gene>
    <name evidence="3" type="ORF">HXX76_002037</name>
</gene>
<dbReference type="PANTHER" id="PTHR46573">
    <property type="entry name" value="WD REPEAT, SAM AND U-BOX DOMAIN-CONTAINING PROTEIN 1"/>
    <property type="match status" value="1"/>
</dbReference>
<proteinExistence type="predicted"/>
<feature type="region of interest" description="Disordered" evidence="1">
    <location>
        <begin position="305"/>
        <end position="328"/>
    </location>
</feature>
<dbReference type="PANTHER" id="PTHR46573:SF1">
    <property type="entry name" value="WD REPEAT, SAM AND U-BOX DOMAIN-CONTAINING PROTEIN 1"/>
    <property type="match status" value="1"/>
</dbReference>
<dbReference type="InterPro" id="IPR013083">
    <property type="entry name" value="Znf_RING/FYVE/PHD"/>
</dbReference>
<reference evidence="3" key="1">
    <citation type="journal article" date="2020" name="bioRxiv">
        <title>Comparative genomics of Chlamydomonas.</title>
        <authorList>
            <person name="Craig R.J."/>
            <person name="Hasan A.R."/>
            <person name="Ness R.W."/>
            <person name="Keightley P.D."/>
        </authorList>
    </citation>
    <scope>NUCLEOTIDE SEQUENCE</scope>
    <source>
        <strain evidence="3">SAG 7.73</strain>
    </source>
</reference>
<dbReference type="AlphaFoldDB" id="A0A835WAB4"/>
<dbReference type="SUPFAM" id="SSF57850">
    <property type="entry name" value="RING/U-box"/>
    <property type="match status" value="1"/>
</dbReference>
<dbReference type="UniPathway" id="UPA00143"/>
<dbReference type="OrthoDB" id="10064100at2759"/>
<evidence type="ECO:0000256" key="1">
    <source>
        <dbReference type="SAM" id="MobiDB-lite"/>
    </source>
</evidence>
<dbReference type="Gene3D" id="3.30.40.10">
    <property type="entry name" value="Zinc/RING finger domain, C3HC4 (zinc finger)"/>
    <property type="match status" value="1"/>
</dbReference>
<dbReference type="EMBL" id="JAEHOC010000003">
    <property type="protein sequence ID" value="KAG2443689.1"/>
    <property type="molecule type" value="Genomic_DNA"/>
</dbReference>